<name>A0A8J2RM18_9CRUS</name>
<protein>
    <submittedName>
        <fullName evidence="2">Uncharacterized protein</fullName>
    </submittedName>
</protein>
<dbReference type="AlphaFoldDB" id="A0A8J2RM18"/>
<keyword evidence="1" id="KW-0472">Membrane</keyword>
<organism evidence="2 3">
    <name type="scientific">Daphnia galeata</name>
    <dbReference type="NCBI Taxonomy" id="27404"/>
    <lineage>
        <taxon>Eukaryota</taxon>
        <taxon>Metazoa</taxon>
        <taxon>Ecdysozoa</taxon>
        <taxon>Arthropoda</taxon>
        <taxon>Crustacea</taxon>
        <taxon>Branchiopoda</taxon>
        <taxon>Diplostraca</taxon>
        <taxon>Cladocera</taxon>
        <taxon>Anomopoda</taxon>
        <taxon>Daphniidae</taxon>
        <taxon>Daphnia</taxon>
    </lineage>
</organism>
<comment type="caution">
    <text evidence="2">The sequence shown here is derived from an EMBL/GenBank/DDBJ whole genome shotgun (WGS) entry which is preliminary data.</text>
</comment>
<gene>
    <name evidence="2" type="ORF">DGAL_LOCUS4276</name>
</gene>
<keyword evidence="1" id="KW-1133">Transmembrane helix</keyword>
<proteinExistence type="predicted"/>
<accession>A0A8J2RM18</accession>
<dbReference type="EMBL" id="CAKKLH010000068">
    <property type="protein sequence ID" value="CAH0101904.1"/>
    <property type="molecule type" value="Genomic_DNA"/>
</dbReference>
<feature type="transmembrane region" description="Helical" evidence="1">
    <location>
        <begin position="12"/>
        <end position="35"/>
    </location>
</feature>
<evidence type="ECO:0000313" key="2">
    <source>
        <dbReference type="EMBL" id="CAH0101904.1"/>
    </source>
</evidence>
<keyword evidence="3" id="KW-1185">Reference proteome</keyword>
<sequence length="307" mass="35753">MRQSYSYYRLVNFIKLVVVIDLFLIATFVTLLTSFNKNREDVIISHHDNMTRLSLISTCSFEADLRGPNQSVISFSLYGDLSDAAISIRYIQPLRALTSNISRIYPDWIVRIYHNFSTETGKELRKILDDSVNIDFCDVERILRLRNIRRTVFPMTWRFLPLLDPLVDRFMSRDTDSELILREIDAVRQWLNASDATFHAMRDHPWHCTTEILGGLWGAKVHQRRRDIGRVVEKLFQRSMPSFHGVDQLLLKFYVWPLAAKDSVIHDSYCCETFQFSLPFPTRRQDSSSFVGSVYTNQSLPSPECAP</sequence>
<evidence type="ECO:0000256" key="1">
    <source>
        <dbReference type="SAM" id="Phobius"/>
    </source>
</evidence>
<keyword evidence="1" id="KW-0812">Transmembrane</keyword>
<dbReference type="OrthoDB" id="204305at2759"/>
<reference evidence="2" key="1">
    <citation type="submission" date="2021-11" db="EMBL/GenBank/DDBJ databases">
        <authorList>
            <person name="Schell T."/>
        </authorList>
    </citation>
    <scope>NUCLEOTIDE SEQUENCE</scope>
    <source>
        <strain evidence="2">M5</strain>
    </source>
</reference>
<dbReference type="Proteomes" id="UP000789390">
    <property type="component" value="Unassembled WGS sequence"/>
</dbReference>
<evidence type="ECO:0000313" key="3">
    <source>
        <dbReference type="Proteomes" id="UP000789390"/>
    </source>
</evidence>